<keyword evidence="2" id="KW-0472">Membrane</keyword>
<keyword evidence="4" id="KW-1185">Reference proteome</keyword>
<feature type="transmembrane region" description="Helical" evidence="2">
    <location>
        <begin position="90"/>
        <end position="109"/>
    </location>
</feature>
<dbReference type="AlphaFoldDB" id="A0A5C5U4V8"/>
<keyword evidence="2" id="KW-1133">Transmembrane helix</keyword>
<feature type="transmembrane region" description="Helical" evidence="2">
    <location>
        <begin position="381"/>
        <end position="397"/>
    </location>
</feature>
<feature type="transmembrane region" description="Helical" evidence="2">
    <location>
        <begin position="146"/>
        <end position="170"/>
    </location>
</feature>
<feature type="transmembrane region" description="Helical" evidence="2">
    <location>
        <begin position="431"/>
        <end position="454"/>
    </location>
</feature>
<dbReference type="EMBL" id="VOHM01000032">
    <property type="protein sequence ID" value="TWT21014.1"/>
    <property type="molecule type" value="Genomic_DNA"/>
</dbReference>
<evidence type="ECO:0000313" key="4">
    <source>
        <dbReference type="Proteomes" id="UP000320791"/>
    </source>
</evidence>
<feature type="transmembrane region" description="Helical" evidence="2">
    <location>
        <begin position="466"/>
        <end position="494"/>
    </location>
</feature>
<name>A0A5C5U4V8_9CORY</name>
<feature type="transmembrane region" description="Helical" evidence="2">
    <location>
        <begin position="404"/>
        <end position="425"/>
    </location>
</feature>
<feature type="transmembrane region" description="Helical" evidence="2">
    <location>
        <begin position="176"/>
        <end position="193"/>
    </location>
</feature>
<feature type="transmembrane region" description="Helical" evidence="2">
    <location>
        <begin position="325"/>
        <end position="343"/>
    </location>
</feature>
<accession>A0A5C5U4V8</accession>
<dbReference type="Proteomes" id="UP000320791">
    <property type="component" value="Unassembled WGS sequence"/>
</dbReference>
<evidence type="ECO:0000256" key="2">
    <source>
        <dbReference type="SAM" id="Phobius"/>
    </source>
</evidence>
<dbReference type="RefSeq" id="WP_146325495.1">
    <property type="nucleotide sequence ID" value="NZ_BAABLR010000062.1"/>
</dbReference>
<feature type="transmembrane region" description="Helical" evidence="2">
    <location>
        <begin position="277"/>
        <end position="294"/>
    </location>
</feature>
<evidence type="ECO:0000256" key="1">
    <source>
        <dbReference type="SAM" id="MobiDB-lite"/>
    </source>
</evidence>
<reference evidence="3 4" key="1">
    <citation type="submission" date="2019-08" db="EMBL/GenBank/DDBJ databases">
        <authorList>
            <person name="Lei W."/>
        </authorList>
    </citation>
    <scope>NUCLEOTIDE SEQUENCE [LARGE SCALE GENOMIC DNA]</scope>
    <source>
        <strain evidence="3 4">CCUG 58627</strain>
    </source>
</reference>
<evidence type="ECO:0000313" key="3">
    <source>
        <dbReference type="EMBL" id="TWT21014.1"/>
    </source>
</evidence>
<proteinExistence type="predicted"/>
<feature type="region of interest" description="Disordered" evidence="1">
    <location>
        <begin position="587"/>
        <end position="630"/>
    </location>
</feature>
<feature type="transmembrane region" description="Helical" evidence="2">
    <location>
        <begin position="559"/>
        <end position="576"/>
    </location>
</feature>
<keyword evidence="2" id="KW-0812">Transmembrane</keyword>
<feature type="transmembrane region" description="Helical" evidence="2">
    <location>
        <begin position="223"/>
        <end position="241"/>
    </location>
</feature>
<dbReference type="OrthoDB" id="4410645at2"/>
<feature type="transmembrane region" description="Helical" evidence="2">
    <location>
        <begin position="121"/>
        <end position="139"/>
    </location>
</feature>
<feature type="transmembrane region" description="Helical" evidence="2">
    <location>
        <begin position="534"/>
        <end position="553"/>
    </location>
</feature>
<feature type="transmembrane region" description="Helical" evidence="2">
    <location>
        <begin position="355"/>
        <end position="375"/>
    </location>
</feature>
<gene>
    <name evidence="3" type="ORF">FRX94_11535</name>
</gene>
<comment type="caution">
    <text evidence="3">The sequence shown here is derived from an EMBL/GenBank/DDBJ whole genome shotgun (WGS) entry which is preliminary data.</text>
</comment>
<feature type="transmembrane region" description="Helical" evidence="2">
    <location>
        <begin position="200"/>
        <end position="217"/>
    </location>
</feature>
<feature type="transmembrane region" description="Helical" evidence="2">
    <location>
        <begin position="301"/>
        <end position="319"/>
    </location>
</feature>
<feature type="compositionally biased region" description="Pro residues" evidence="1">
    <location>
        <begin position="594"/>
        <end position="609"/>
    </location>
</feature>
<protein>
    <submittedName>
        <fullName evidence="3">DUF2339 domain-containing protein</fullName>
    </submittedName>
</protein>
<feature type="transmembrane region" description="Helical" evidence="2">
    <location>
        <begin position="248"/>
        <end position="265"/>
    </location>
</feature>
<feature type="transmembrane region" description="Helical" evidence="2">
    <location>
        <begin position="500"/>
        <end position="522"/>
    </location>
</feature>
<organism evidence="3 4">
    <name type="scientific">Corynebacterium canis</name>
    <dbReference type="NCBI Taxonomy" id="679663"/>
    <lineage>
        <taxon>Bacteria</taxon>
        <taxon>Bacillati</taxon>
        <taxon>Actinomycetota</taxon>
        <taxon>Actinomycetes</taxon>
        <taxon>Mycobacteriales</taxon>
        <taxon>Corynebacteriaceae</taxon>
        <taxon>Corynebacterium</taxon>
    </lineage>
</organism>
<sequence>MERPKAENTATQNHVQRYSTIPLPILGPPLASVRARDPVVLLTPPLPVPRPAPSGTIGTQRFPQAAANYRAVLKPHVPWWDRERMILRSLAALGGLLTVIGAFFFVVNFPEFFALEPPTRVLLGTILGFILLGVAAWLHRRRMHPVAICGMLGTSAAVLCITLLVSAFTYGWLSEWVTLALFTALTAAYLGIGRAWQHQSYVILVGAVSLISTVVIDSLLDDAVFLSAFTGLALLALVRGTHWQHARIAGGSFVLIGVAIGDTLQGPLVGSDIRVEGLPQAIALAILVGIVFFDRNISQRTFQFVGLFVSSTVLFFGFGATSTGWIAWILVGITFGWAMIAYLRQSDVTQWSETLALTWLPLGFVGVVLNTPSTSVLQSHMVPWVFLLVFAAAIAWISEQREHWVVWASWSLVSLYMVSPMHSSVMLKRPLWLTSTNSVTIAFLLFVVLSVALWHRKSLTALPNVVAFLLALLGLHYSTLAVVTTATFIGAALAGDPTMWLGYLVGHALISISWIFASGWILLGHSKLPQRASLGVGITLAIAGTLKLVFLDMSTLTGLPRIAAFLISGIILLIIATRRSKHFAHNNSNQRHAYPPPQYPQGQYPPPQYPQGQYPPVGGAPTYPGQGVQK</sequence>